<keyword evidence="8" id="KW-0547">Nucleotide-binding</keyword>
<dbReference type="eggNOG" id="KOG1537">
    <property type="taxonomic scope" value="Eukaryota"/>
</dbReference>
<dbReference type="OMA" id="CANRIPH"/>
<evidence type="ECO:0000256" key="2">
    <source>
        <dbReference type="ARBA" id="ARBA00007370"/>
    </source>
</evidence>
<evidence type="ECO:0000313" key="13">
    <source>
        <dbReference type="EMBL" id="EFJ04038.1"/>
    </source>
</evidence>
<evidence type="ECO:0000259" key="12">
    <source>
        <dbReference type="Pfam" id="PF00288"/>
    </source>
</evidence>
<dbReference type="STRING" id="578458.D8PL37"/>
<dbReference type="InterPro" id="IPR020568">
    <property type="entry name" value="Ribosomal_Su5_D2-typ_SF"/>
</dbReference>
<evidence type="ECO:0000256" key="9">
    <source>
        <dbReference type="ARBA" id="ARBA00022777"/>
    </source>
</evidence>
<dbReference type="SUPFAM" id="SSF54211">
    <property type="entry name" value="Ribosomal protein S5 domain 2-like"/>
    <property type="match status" value="1"/>
</dbReference>
<dbReference type="Proteomes" id="UP000007431">
    <property type="component" value="Unassembled WGS sequence"/>
</dbReference>
<evidence type="ECO:0000256" key="3">
    <source>
        <dbReference type="ARBA" id="ARBA00012078"/>
    </source>
</evidence>
<evidence type="ECO:0000256" key="8">
    <source>
        <dbReference type="ARBA" id="ARBA00022741"/>
    </source>
</evidence>
<evidence type="ECO:0000256" key="11">
    <source>
        <dbReference type="ARBA" id="ARBA00049913"/>
    </source>
</evidence>
<evidence type="ECO:0000256" key="1">
    <source>
        <dbReference type="ARBA" id="ARBA00005015"/>
    </source>
</evidence>
<dbReference type="GO" id="GO:0009092">
    <property type="term" value="P:homoserine metabolic process"/>
    <property type="evidence" value="ECO:0007669"/>
    <property type="project" value="EnsemblFungi"/>
</dbReference>
<dbReference type="InParanoid" id="D8PL37"/>
<dbReference type="PROSITE" id="PS00627">
    <property type="entry name" value="GHMP_KINASES_ATP"/>
    <property type="match status" value="1"/>
</dbReference>
<dbReference type="PRINTS" id="PR00958">
    <property type="entry name" value="HOMSERKINASE"/>
</dbReference>
<dbReference type="InterPro" id="IPR006204">
    <property type="entry name" value="GHMP_kinase_N_dom"/>
</dbReference>
<dbReference type="InterPro" id="IPR014721">
    <property type="entry name" value="Ribsml_uS5_D2-typ_fold_subgr"/>
</dbReference>
<sequence>MSRTFTIRVPATSANIGPGFDVVGLSLSLYLTLTVTVPAQSPDTHFVPPAITYSGEGADEVPLDAYKNLTTRVALYVLRCHGISSFPSSLKIHCNNEIPFGRGLGSSGAAVIAGVLLGNELGQLKLPTVRLLDFALMVERHPDNVTAALVGGFVGSYLKELDERDTQAASVPLSEVLPEYPPDAGEDWGRDPPVPPNGIGHYIRFGWSKSIKAVAIIPRFELSTAKAREALPSEYSRKDLVFNMQRLAVLTTALGQEPPDPDLIYEAMKDRVHQPYRKALIPGLPEVTSSITPSTHAGLLGICLSGAGPTILALATGGFEAIAEGARKIFREKGVEIDWKLLEVVGGCSVEEGSS</sequence>
<dbReference type="Gene3D" id="3.30.70.890">
    <property type="entry name" value="GHMP kinase, C-terminal domain"/>
    <property type="match status" value="1"/>
</dbReference>
<dbReference type="GeneID" id="9597664"/>
<keyword evidence="10" id="KW-0067">ATP-binding</keyword>
<dbReference type="AlphaFoldDB" id="D8PL37"/>
<accession>D8PL37</accession>
<reference evidence="13 14" key="1">
    <citation type="journal article" date="2010" name="Nat. Biotechnol.">
        <title>Genome sequence of the model mushroom Schizophyllum commune.</title>
        <authorList>
            <person name="Ohm R.A."/>
            <person name="de Jong J.F."/>
            <person name="Lugones L.G."/>
            <person name="Aerts A."/>
            <person name="Kothe E."/>
            <person name="Stajich J.E."/>
            <person name="de Vries R.P."/>
            <person name="Record E."/>
            <person name="Levasseur A."/>
            <person name="Baker S.E."/>
            <person name="Bartholomew K.A."/>
            <person name="Coutinho P.M."/>
            <person name="Erdmann S."/>
            <person name="Fowler T.J."/>
            <person name="Gathman A.C."/>
            <person name="Lombard V."/>
            <person name="Henrissat B."/>
            <person name="Knabe N."/>
            <person name="Kuees U."/>
            <person name="Lilly W.W."/>
            <person name="Lindquist E."/>
            <person name="Lucas S."/>
            <person name="Magnuson J.K."/>
            <person name="Piumi F."/>
            <person name="Raudaskoski M."/>
            <person name="Salamov A."/>
            <person name="Schmutz J."/>
            <person name="Schwarze F.W.M.R."/>
            <person name="vanKuyk P.A."/>
            <person name="Horton J.S."/>
            <person name="Grigoriev I.V."/>
            <person name="Woesten H.A.B."/>
        </authorList>
    </citation>
    <scope>NUCLEOTIDE SEQUENCE [LARGE SCALE GENOMIC DNA]</scope>
    <source>
        <strain evidence="14">H4-8 / FGSC 9210</strain>
    </source>
</reference>
<gene>
    <name evidence="13" type="ORF">SCHCODRAFT_84307</name>
</gene>
<dbReference type="GO" id="GO:0009088">
    <property type="term" value="P:threonine biosynthetic process"/>
    <property type="evidence" value="ECO:0007669"/>
    <property type="project" value="UniProtKB-UniPathway"/>
</dbReference>
<dbReference type="VEuPathDB" id="FungiDB:SCHCODRAFT_02609653"/>
<dbReference type="InterPro" id="IPR000870">
    <property type="entry name" value="Homoserine_kinase"/>
</dbReference>
<evidence type="ECO:0000313" key="14">
    <source>
        <dbReference type="Proteomes" id="UP000007431"/>
    </source>
</evidence>
<dbReference type="HAMAP" id="MF_00384">
    <property type="entry name" value="Homoser_kinase"/>
    <property type="match status" value="1"/>
</dbReference>
<organism evidence="14">
    <name type="scientific">Schizophyllum commune (strain H4-8 / FGSC 9210)</name>
    <name type="common">Split gill fungus</name>
    <dbReference type="NCBI Taxonomy" id="578458"/>
    <lineage>
        <taxon>Eukaryota</taxon>
        <taxon>Fungi</taxon>
        <taxon>Dikarya</taxon>
        <taxon>Basidiomycota</taxon>
        <taxon>Agaricomycotina</taxon>
        <taxon>Agaricomycetes</taxon>
        <taxon>Agaricomycetidae</taxon>
        <taxon>Agaricales</taxon>
        <taxon>Schizophyllaceae</taxon>
        <taxon>Schizophyllum</taxon>
    </lineage>
</organism>
<dbReference type="SUPFAM" id="SSF55060">
    <property type="entry name" value="GHMP Kinase, C-terminal domain"/>
    <property type="match status" value="1"/>
</dbReference>
<dbReference type="InterPro" id="IPR036554">
    <property type="entry name" value="GHMP_kinase_C_sf"/>
</dbReference>
<dbReference type="PANTHER" id="PTHR20861:SF1">
    <property type="entry name" value="HOMOSERINE KINASE"/>
    <property type="match status" value="1"/>
</dbReference>
<evidence type="ECO:0000256" key="7">
    <source>
        <dbReference type="ARBA" id="ARBA00022697"/>
    </source>
</evidence>
<dbReference type="PIRSF" id="PIRSF000676">
    <property type="entry name" value="Homoser_kin"/>
    <property type="match status" value="1"/>
</dbReference>
<dbReference type="InterPro" id="IPR006203">
    <property type="entry name" value="GHMP_knse_ATP-bd_CS"/>
</dbReference>
<dbReference type="FunCoup" id="D8PL37">
    <property type="interactions" value="120"/>
</dbReference>
<dbReference type="GO" id="GO:0004413">
    <property type="term" value="F:homoserine kinase activity"/>
    <property type="evidence" value="ECO:0007669"/>
    <property type="project" value="UniProtKB-EC"/>
</dbReference>
<keyword evidence="5" id="KW-0028">Amino-acid biosynthesis</keyword>
<name>D8PL37_SCHCM</name>
<dbReference type="EC" id="2.7.1.39" evidence="3"/>
<keyword evidence="7" id="KW-0791">Threonine biosynthesis</keyword>
<evidence type="ECO:0000256" key="5">
    <source>
        <dbReference type="ARBA" id="ARBA00022605"/>
    </source>
</evidence>
<keyword evidence="14" id="KW-1185">Reference proteome</keyword>
<evidence type="ECO:0000256" key="10">
    <source>
        <dbReference type="ARBA" id="ARBA00022840"/>
    </source>
</evidence>
<keyword evidence="6" id="KW-0808">Transferase</keyword>
<keyword evidence="9" id="KW-0418">Kinase</keyword>
<dbReference type="Gene3D" id="3.30.230.10">
    <property type="match status" value="1"/>
</dbReference>
<comment type="pathway">
    <text evidence="1">Amino-acid biosynthesis; L-threonine biosynthesis; L-threonine from L-aspartate: step 4/5.</text>
</comment>
<evidence type="ECO:0000256" key="4">
    <source>
        <dbReference type="ARBA" id="ARBA00017858"/>
    </source>
</evidence>
<feature type="domain" description="GHMP kinase N-terminal" evidence="12">
    <location>
        <begin position="68"/>
        <end position="152"/>
    </location>
</feature>
<proteinExistence type="inferred from homology"/>
<dbReference type="Pfam" id="PF00288">
    <property type="entry name" value="GHMP_kinases_N"/>
    <property type="match status" value="1"/>
</dbReference>
<dbReference type="OrthoDB" id="195231at2759"/>
<dbReference type="GO" id="GO:0005524">
    <property type="term" value="F:ATP binding"/>
    <property type="evidence" value="ECO:0007669"/>
    <property type="project" value="UniProtKB-KW"/>
</dbReference>
<evidence type="ECO:0000256" key="6">
    <source>
        <dbReference type="ARBA" id="ARBA00022679"/>
    </source>
</evidence>
<dbReference type="UniPathway" id="UPA00050">
    <property type="reaction ID" value="UER00064"/>
</dbReference>
<dbReference type="HOGENOM" id="CLU_041243_2_1_1"/>
<dbReference type="RefSeq" id="XP_003038940.1">
    <property type="nucleotide sequence ID" value="XM_003038894.1"/>
</dbReference>
<dbReference type="KEGG" id="scm:SCHCO_02609653"/>
<protein>
    <recommendedName>
        <fullName evidence="4">Homoserine kinase</fullName>
        <ecNumber evidence="3">2.7.1.39</ecNumber>
    </recommendedName>
</protein>
<comment type="similarity">
    <text evidence="2">Belongs to the GHMP kinase family. Homoserine kinase subfamily.</text>
</comment>
<dbReference type="PANTHER" id="PTHR20861">
    <property type="entry name" value="HOMOSERINE/4-DIPHOSPHOCYTIDYL-2-C-METHYL-D-ERYTHRITOL KINASE"/>
    <property type="match status" value="1"/>
</dbReference>
<dbReference type="EMBL" id="GL377302">
    <property type="protein sequence ID" value="EFJ04038.1"/>
    <property type="molecule type" value="Genomic_DNA"/>
</dbReference>
<dbReference type="NCBIfam" id="TIGR00191">
    <property type="entry name" value="thrB"/>
    <property type="match status" value="1"/>
</dbReference>
<comment type="catalytic activity">
    <reaction evidence="11">
        <text>L-homoserine + ATP = O-phospho-L-homoserine + ADP + H(+)</text>
        <dbReference type="Rhea" id="RHEA:13985"/>
        <dbReference type="ChEBI" id="CHEBI:15378"/>
        <dbReference type="ChEBI" id="CHEBI:30616"/>
        <dbReference type="ChEBI" id="CHEBI:57476"/>
        <dbReference type="ChEBI" id="CHEBI:57590"/>
        <dbReference type="ChEBI" id="CHEBI:456216"/>
        <dbReference type="EC" id="2.7.1.39"/>
    </reaction>
    <physiologicalReaction direction="left-to-right" evidence="11">
        <dbReference type="Rhea" id="RHEA:13986"/>
    </physiologicalReaction>
</comment>